<dbReference type="AlphaFoldDB" id="A0AAU7NQE2"/>
<organism evidence="1 2">
    <name type="scientific">Methylomarinum roseum</name>
    <dbReference type="NCBI Taxonomy" id="3067653"/>
    <lineage>
        <taxon>Bacteria</taxon>
        <taxon>Pseudomonadati</taxon>
        <taxon>Pseudomonadota</taxon>
        <taxon>Gammaproteobacteria</taxon>
        <taxon>Methylococcales</taxon>
        <taxon>Methylococcaceae</taxon>
        <taxon>Methylomarinum</taxon>
    </lineage>
</organism>
<reference evidence="1 2" key="1">
    <citation type="journal article" date="2024" name="Microbiology">
        <title>Methylomarinum rosea sp. nov., a novel halophilic methanotrophic bacterium from the hypersaline Lake Elton.</title>
        <authorList>
            <person name="Suleimanov R.Z."/>
            <person name="Oshkin I.Y."/>
            <person name="Danilova O.V."/>
            <person name="Suzina N.E."/>
            <person name="Dedysh S.N."/>
        </authorList>
    </citation>
    <scope>NUCLEOTIDE SEQUENCE [LARGE SCALE GENOMIC DNA]</scope>
    <source>
        <strain evidence="1 2">Ch1-1</strain>
    </source>
</reference>
<dbReference type="InterPro" id="IPR021799">
    <property type="entry name" value="PIN-like_prokaryotic"/>
</dbReference>
<keyword evidence="2" id="KW-1185">Reference proteome</keyword>
<sequence length="137" mass="15339">MLADCVNEVFVPQGVVDELNEYKLPVLIKPCRLSEIGAAYVRGALGRLHQGELEAIVLTQELAADFVVLDDLLARRKAQSLGINVIGTIGMLLLMEKRGSLNAEQTWEKIRQLTELHNMYLSPQLLQHLKAQLLDIH</sequence>
<dbReference type="Pfam" id="PF11848">
    <property type="entry name" value="DUF3368"/>
    <property type="match status" value="1"/>
</dbReference>
<dbReference type="EMBL" id="CP157743">
    <property type="protein sequence ID" value="XBS19204.1"/>
    <property type="molecule type" value="Genomic_DNA"/>
</dbReference>
<dbReference type="KEGG" id="mech:Q9L42_012595"/>
<protein>
    <submittedName>
        <fullName evidence="1">DUF3368 domain-containing protein</fullName>
    </submittedName>
</protein>
<proteinExistence type="predicted"/>
<dbReference type="RefSeq" id="WP_349431171.1">
    <property type="nucleotide sequence ID" value="NZ_CP157743.1"/>
</dbReference>
<dbReference type="PANTHER" id="PTHR39550:SF1">
    <property type="entry name" value="SLL0658 PROTEIN"/>
    <property type="match status" value="1"/>
</dbReference>
<dbReference type="Proteomes" id="UP001225378">
    <property type="component" value="Chromosome"/>
</dbReference>
<name>A0AAU7NQE2_9GAMM</name>
<dbReference type="PANTHER" id="PTHR39550">
    <property type="entry name" value="SLL0658 PROTEIN"/>
    <property type="match status" value="1"/>
</dbReference>
<evidence type="ECO:0000313" key="1">
    <source>
        <dbReference type="EMBL" id="XBS19204.1"/>
    </source>
</evidence>
<gene>
    <name evidence="1" type="ORF">Q9L42_012595</name>
</gene>
<evidence type="ECO:0000313" key="2">
    <source>
        <dbReference type="Proteomes" id="UP001225378"/>
    </source>
</evidence>
<accession>A0AAU7NQE2</accession>